<sequence>MIILESSPILDMRKSMRLSGGLPYEQQRHHFSNARRPLSPSRVLGFLSGLPKCVRMPIKYQDLVETLVLLNVRRVGQPRCSIQWFAGEETENPYGVHAVDPMSPRNIAILEERPLARPQHFSPRQQEGLSNQHLHRSHAHQLEDGLHSARTMPGLMEDKDSPDMTLSRSLTYPATRHQSKSTAADTDSDIVIVDAMEALTHA</sequence>
<evidence type="ECO:0000313" key="2">
    <source>
        <dbReference type="EMBL" id="ORY86396.1"/>
    </source>
</evidence>
<accession>A0A1Y2FT81</accession>
<dbReference type="EMBL" id="MCFI01000003">
    <property type="protein sequence ID" value="ORY86396.1"/>
    <property type="molecule type" value="Genomic_DNA"/>
</dbReference>
<comment type="caution">
    <text evidence="2">The sequence shown here is derived from an EMBL/GenBank/DDBJ whole genome shotgun (WGS) entry which is preliminary data.</text>
</comment>
<keyword evidence="3" id="KW-1185">Reference proteome</keyword>
<feature type="region of interest" description="Disordered" evidence="1">
    <location>
        <begin position="120"/>
        <end position="144"/>
    </location>
</feature>
<protein>
    <submittedName>
        <fullName evidence="2">Uncharacterized protein</fullName>
    </submittedName>
</protein>
<evidence type="ECO:0000313" key="3">
    <source>
        <dbReference type="Proteomes" id="UP000193685"/>
    </source>
</evidence>
<proteinExistence type="predicted"/>
<reference evidence="2 3" key="1">
    <citation type="submission" date="2016-07" db="EMBL/GenBank/DDBJ databases">
        <title>Pervasive Adenine N6-methylation of Active Genes in Fungi.</title>
        <authorList>
            <consortium name="DOE Joint Genome Institute"/>
            <person name="Mondo S.J."/>
            <person name="Dannebaum R.O."/>
            <person name="Kuo R.C."/>
            <person name="Labutti K."/>
            <person name="Haridas S."/>
            <person name="Kuo A."/>
            <person name="Salamov A."/>
            <person name="Ahrendt S.R."/>
            <person name="Lipzen A."/>
            <person name="Sullivan W."/>
            <person name="Andreopoulos W.B."/>
            <person name="Clum A."/>
            <person name="Lindquist E."/>
            <person name="Daum C."/>
            <person name="Ramamoorthy G.K."/>
            <person name="Gryganskyi A."/>
            <person name="Culley D."/>
            <person name="Magnuson J.K."/>
            <person name="James T.Y."/>
            <person name="O'Malley M.A."/>
            <person name="Stajich J.E."/>
            <person name="Spatafora J.W."/>
            <person name="Visel A."/>
            <person name="Grigoriev I.V."/>
        </authorList>
    </citation>
    <scope>NUCLEOTIDE SEQUENCE [LARGE SCALE GENOMIC DNA]</scope>
    <source>
        <strain evidence="2 3">12-1054</strain>
    </source>
</reference>
<organism evidence="2 3">
    <name type="scientific">Protomyces lactucae-debilis</name>
    <dbReference type="NCBI Taxonomy" id="2754530"/>
    <lineage>
        <taxon>Eukaryota</taxon>
        <taxon>Fungi</taxon>
        <taxon>Dikarya</taxon>
        <taxon>Ascomycota</taxon>
        <taxon>Taphrinomycotina</taxon>
        <taxon>Taphrinomycetes</taxon>
        <taxon>Taphrinales</taxon>
        <taxon>Protomycetaceae</taxon>
        <taxon>Protomyces</taxon>
    </lineage>
</organism>
<gene>
    <name evidence="2" type="ORF">BCR37DRAFT_397019</name>
</gene>
<dbReference type="RefSeq" id="XP_040727578.1">
    <property type="nucleotide sequence ID" value="XM_040871722.1"/>
</dbReference>
<name>A0A1Y2FT81_PROLT</name>
<dbReference type="GeneID" id="63788321"/>
<dbReference type="Proteomes" id="UP000193685">
    <property type="component" value="Unassembled WGS sequence"/>
</dbReference>
<dbReference type="AlphaFoldDB" id="A0A1Y2FT81"/>
<feature type="compositionally biased region" description="Polar residues" evidence="1">
    <location>
        <begin position="122"/>
        <end position="132"/>
    </location>
</feature>
<evidence type="ECO:0000256" key="1">
    <source>
        <dbReference type="SAM" id="MobiDB-lite"/>
    </source>
</evidence>